<reference evidence="1 2" key="1">
    <citation type="submission" date="2023-12" db="EMBL/GenBank/DDBJ databases">
        <title>Micromonospora sp. nov., isolated from Atacama Desert.</title>
        <authorList>
            <person name="Carro L."/>
            <person name="Golinska P."/>
            <person name="Klenk H.-P."/>
            <person name="Goodfellow M."/>
        </authorList>
    </citation>
    <scope>NUCLEOTIDE SEQUENCE [LARGE SCALE GENOMIC DNA]</scope>
    <source>
        <strain evidence="1 2">4G53</strain>
    </source>
</reference>
<comment type="caution">
    <text evidence="1">The sequence shown here is derived from an EMBL/GenBank/DDBJ whole genome shotgun (WGS) entry which is preliminary data.</text>
</comment>
<protein>
    <recommendedName>
        <fullName evidence="3">SMI1/KNR4 family protein</fullName>
    </recommendedName>
</protein>
<proteinExistence type="predicted"/>
<evidence type="ECO:0008006" key="3">
    <source>
        <dbReference type="Google" id="ProtNLM"/>
    </source>
</evidence>
<dbReference type="RefSeq" id="WP_322441738.1">
    <property type="nucleotide sequence ID" value="NZ_JAXOTQ010000026.1"/>
</dbReference>
<dbReference type="Proteomes" id="UP001290101">
    <property type="component" value="Unassembled WGS sequence"/>
</dbReference>
<organism evidence="1 2">
    <name type="scientific">Micromonospora sicca</name>
    <dbReference type="NCBI Taxonomy" id="2202420"/>
    <lineage>
        <taxon>Bacteria</taxon>
        <taxon>Bacillati</taxon>
        <taxon>Actinomycetota</taxon>
        <taxon>Actinomycetes</taxon>
        <taxon>Micromonosporales</taxon>
        <taxon>Micromonosporaceae</taxon>
        <taxon>Micromonospora</taxon>
    </lineage>
</organism>
<sequence length="242" mass="26947">MNQPEFDVVDSLGASRGAEISSLSVIADFLAAWDKSIGPSDGIHEDVLNEVQRQLGIVLPRPLHEFYQLLGGWAGQRRHQDTMLGPEDLRVVQDALVFREENQRLAYWGVPMGELTHDDPSVVWSPGPGEPAGPWQPYSRSLSMDLVEYVIGETMLMPGARTYFSDVEGVDVAQALDRLEPLAIPEHVLWAQPDAGKVRWFGLRDAIVRDDGGLFLWASCRSDSAVDELRSLIPVEWEPMAE</sequence>
<evidence type="ECO:0000313" key="1">
    <source>
        <dbReference type="EMBL" id="MDZ5491878.1"/>
    </source>
</evidence>
<dbReference type="EMBL" id="JAXOTQ010000026">
    <property type="protein sequence ID" value="MDZ5491878.1"/>
    <property type="molecule type" value="Genomic_DNA"/>
</dbReference>
<evidence type="ECO:0000313" key="2">
    <source>
        <dbReference type="Proteomes" id="UP001290101"/>
    </source>
</evidence>
<accession>A0ABU5JGX6</accession>
<gene>
    <name evidence="1" type="ORF">U2F25_20850</name>
</gene>
<name>A0ABU5JGX6_9ACTN</name>
<keyword evidence="2" id="KW-1185">Reference proteome</keyword>